<dbReference type="AlphaFoldDB" id="A0A0E9P9U7"/>
<accession>A0A0E9P9U7</accession>
<protein>
    <submittedName>
        <fullName evidence="1">Uncharacterized protein</fullName>
    </submittedName>
</protein>
<dbReference type="EMBL" id="GBXM01107313">
    <property type="protein sequence ID" value="JAH01264.1"/>
    <property type="molecule type" value="Transcribed_RNA"/>
</dbReference>
<reference evidence="1" key="2">
    <citation type="journal article" date="2015" name="Fish Shellfish Immunol.">
        <title>Early steps in the European eel (Anguilla anguilla)-Vibrio vulnificus interaction in the gills: Role of the RtxA13 toxin.</title>
        <authorList>
            <person name="Callol A."/>
            <person name="Pajuelo D."/>
            <person name="Ebbesson L."/>
            <person name="Teles M."/>
            <person name="MacKenzie S."/>
            <person name="Amaro C."/>
        </authorList>
    </citation>
    <scope>NUCLEOTIDE SEQUENCE</scope>
</reference>
<name>A0A0E9P9U7_ANGAN</name>
<evidence type="ECO:0000313" key="1">
    <source>
        <dbReference type="EMBL" id="JAH01264.1"/>
    </source>
</evidence>
<sequence length="35" mass="4104">MILTKKASGSFTFRSGRSLIRARNQTEWFIEEVEN</sequence>
<reference evidence="1" key="1">
    <citation type="submission" date="2014-11" db="EMBL/GenBank/DDBJ databases">
        <authorList>
            <person name="Amaro Gonzalez C."/>
        </authorList>
    </citation>
    <scope>NUCLEOTIDE SEQUENCE</scope>
</reference>
<organism evidence="1">
    <name type="scientific">Anguilla anguilla</name>
    <name type="common">European freshwater eel</name>
    <name type="synonym">Muraena anguilla</name>
    <dbReference type="NCBI Taxonomy" id="7936"/>
    <lineage>
        <taxon>Eukaryota</taxon>
        <taxon>Metazoa</taxon>
        <taxon>Chordata</taxon>
        <taxon>Craniata</taxon>
        <taxon>Vertebrata</taxon>
        <taxon>Euteleostomi</taxon>
        <taxon>Actinopterygii</taxon>
        <taxon>Neopterygii</taxon>
        <taxon>Teleostei</taxon>
        <taxon>Anguilliformes</taxon>
        <taxon>Anguillidae</taxon>
        <taxon>Anguilla</taxon>
    </lineage>
</organism>
<proteinExistence type="predicted"/>